<protein>
    <submittedName>
        <fullName evidence="1">19189_t:CDS:1</fullName>
    </submittedName>
</protein>
<gene>
    <name evidence="1" type="ORF">GMARGA_LOCUS35074</name>
</gene>
<comment type="caution">
    <text evidence="1">The sequence shown here is derived from an EMBL/GenBank/DDBJ whole genome shotgun (WGS) entry which is preliminary data.</text>
</comment>
<dbReference type="Proteomes" id="UP000789901">
    <property type="component" value="Unassembled WGS sequence"/>
</dbReference>
<dbReference type="InterPro" id="IPR036537">
    <property type="entry name" value="Adaptor_Cbl_N_dom_sf"/>
</dbReference>
<dbReference type="Gene3D" id="1.20.930.20">
    <property type="entry name" value="Adaptor protein Cbl, N-terminal domain"/>
    <property type="match status" value="1"/>
</dbReference>
<organism evidence="1 2">
    <name type="scientific">Gigaspora margarita</name>
    <dbReference type="NCBI Taxonomy" id="4874"/>
    <lineage>
        <taxon>Eukaryota</taxon>
        <taxon>Fungi</taxon>
        <taxon>Fungi incertae sedis</taxon>
        <taxon>Mucoromycota</taxon>
        <taxon>Glomeromycotina</taxon>
        <taxon>Glomeromycetes</taxon>
        <taxon>Diversisporales</taxon>
        <taxon>Gigasporaceae</taxon>
        <taxon>Gigaspora</taxon>
    </lineage>
</organism>
<keyword evidence="2" id="KW-1185">Reference proteome</keyword>
<accession>A0ABN7WVX7</accession>
<proteinExistence type="predicted"/>
<dbReference type="CDD" id="cd21037">
    <property type="entry name" value="MLKL_NTD"/>
    <property type="match status" value="1"/>
</dbReference>
<name>A0ABN7WVX7_GIGMA</name>
<reference evidence="1 2" key="1">
    <citation type="submission" date="2021-06" db="EMBL/GenBank/DDBJ databases">
        <authorList>
            <person name="Kallberg Y."/>
            <person name="Tangrot J."/>
            <person name="Rosling A."/>
        </authorList>
    </citation>
    <scope>NUCLEOTIDE SEQUENCE [LARGE SCALE GENOMIC DNA]</scope>
    <source>
        <strain evidence="1 2">120-4 pot B 10/14</strain>
    </source>
</reference>
<evidence type="ECO:0000313" key="2">
    <source>
        <dbReference type="Proteomes" id="UP000789901"/>
    </source>
</evidence>
<evidence type="ECO:0000313" key="1">
    <source>
        <dbReference type="EMBL" id="CAG8840780.1"/>
    </source>
</evidence>
<sequence length="356" mass="41294">MEGVNRSDTYEPTKNEGNRFALNQLEITVRALTSAVEASASYVSFASLIETFFKLGEDIAILYQKAEHNKRLCNYLTKRVNSAVAVMRDLEIRKQDNQEFFMESTNLQLIKDFVKCMLDIREFVAEVSQLGTFDISFNSANIVQKYKDLLNRFDGYLISLNVAINKGAIRNESQSFINDNKDDNIGETINSLNEETLSSEDLELQYEIEAIKKGLLEMNKFMNDMSNSKPDSEKITFSSIKQIRDLSVNYQRNLRKGREISMVSQSILKLDDYEPRFDYPCRGRFIHCRRSRASLSNYAFKEFKEIYLLDDEINDLCQQVAILKELEKSEYIVRFYGIAVADDETKSFLVTEWMEK</sequence>
<feature type="non-terminal residue" evidence="1">
    <location>
        <position position="356"/>
    </location>
</feature>
<dbReference type="InterPro" id="IPR059179">
    <property type="entry name" value="MLKL-like_MCAfunc"/>
</dbReference>
<dbReference type="EMBL" id="CAJVQB010063704">
    <property type="protein sequence ID" value="CAG8840780.1"/>
    <property type="molecule type" value="Genomic_DNA"/>
</dbReference>